<dbReference type="Gene3D" id="3.40.50.1240">
    <property type="entry name" value="Phosphoglycerate mutase-like"/>
    <property type="match status" value="1"/>
</dbReference>
<dbReference type="GO" id="GO:0003993">
    <property type="term" value="F:acid phosphatase activity"/>
    <property type="evidence" value="ECO:0007669"/>
    <property type="project" value="UniProtKB-EC"/>
</dbReference>
<evidence type="ECO:0000256" key="1">
    <source>
        <dbReference type="ARBA" id="ARBA00000032"/>
    </source>
</evidence>
<evidence type="ECO:0000256" key="4">
    <source>
        <dbReference type="ARBA" id="ARBA00036311"/>
    </source>
</evidence>
<keyword evidence="7" id="KW-1133">Transmembrane helix</keyword>
<reference evidence="8 9" key="1">
    <citation type="submission" date="2016-03" db="EMBL/GenBank/DDBJ databases">
        <title>EvidentialGene: Evidence-directed Construction of Genes on Genomes.</title>
        <authorList>
            <person name="Gilbert D.G."/>
            <person name="Choi J.-H."/>
            <person name="Mockaitis K."/>
            <person name="Colbourne J."/>
            <person name="Pfrender M."/>
        </authorList>
    </citation>
    <scope>NUCLEOTIDE SEQUENCE [LARGE SCALE GENOMIC DNA]</scope>
    <source>
        <strain evidence="8 9">Xinb3</strain>
        <tissue evidence="8">Complete organism</tissue>
    </source>
</reference>
<dbReference type="STRING" id="35525.A0A162SFU1"/>
<dbReference type="Pfam" id="PF00328">
    <property type="entry name" value="His_Phos_2"/>
    <property type="match status" value="1"/>
</dbReference>
<dbReference type="InterPro" id="IPR050645">
    <property type="entry name" value="Histidine_acid_phosphatase"/>
</dbReference>
<evidence type="ECO:0000256" key="2">
    <source>
        <dbReference type="ARBA" id="ARBA00005375"/>
    </source>
</evidence>
<organism evidence="8 9">
    <name type="scientific">Daphnia magna</name>
    <dbReference type="NCBI Taxonomy" id="35525"/>
    <lineage>
        <taxon>Eukaryota</taxon>
        <taxon>Metazoa</taxon>
        <taxon>Ecdysozoa</taxon>
        <taxon>Arthropoda</taxon>
        <taxon>Crustacea</taxon>
        <taxon>Branchiopoda</taxon>
        <taxon>Diplostraca</taxon>
        <taxon>Cladocera</taxon>
        <taxon>Anomopoda</taxon>
        <taxon>Daphniidae</taxon>
        <taxon>Daphnia</taxon>
    </lineage>
</organism>
<dbReference type="PANTHER" id="PTHR11567:SF110">
    <property type="entry name" value="2-PHOSPHOXYLOSE PHOSPHATASE 1"/>
    <property type="match status" value="1"/>
</dbReference>
<accession>A0A162SFU1</accession>
<protein>
    <recommendedName>
        <fullName evidence="5">2-phosphoxylose phosphatase 1</fullName>
    </recommendedName>
    <alternativeName>
        <fullName evidence="6">Acid phosphatase-like protein 2</fullName>
    </alternativeName>
</protein>
<evidence type="ECO:0000256" key="5">
    <source>
        <dbReference type="ARBA" id="ARBA00040357"/>
    </source>
</evidence>
<feature type="transmembrane region" description="Helical" evidence="7">
    <location>
        <begin position="6"/>
        <end position="25"/>
    </location>
</feature>
<dbReference type="InterPro" id="IPR029033">
    <property type="entry name" value="His_PPase_superfam"/>
</dbReference>
<comment type="catalytic activity">
    <reaction evidence="4">
        <text>3-O-[beta-D-GlcA-(1-&gt;3)-beta-D-Gal-(1-&gt;3)-beta-D-Gal-(1-&gt;4)-beta-D-2-O-P-Xyl]-L-seryl-[protein] + H2O = 3-O-(beta-D-GlcA-(1-&gt;3)-beta-D-Gal-(1-&gt;3)-beta-D-Gal-(1-&gt;4)-beta-D-Xyl)-L-seryl-[protein] + phosphate</text>
        <dbReference type="Rhea" id="RHEA:56512"/>
        <dbReference type="Rhea" id="RHEA-COMP:12573"/>
        <dbReference type="Rhea" id="RHEA-COMP:14559"/>
        <dbReference type="ChEBI" id="CHEBI:15377"/>
        <dbReference type="ChEBI" id="CHEBI:43474"/>
        <dbReference type="ChEBI" id="CHEBI:132093"/>
        <dbReference type="ChEBI" id="CHEBI:140495"/>
    </reaction>
</comment>
<name>A0A162SFU1_9CRUS</name>
<comment type="similarity">
    <text evidence="2">Belongs to the histidine acid phosphatase family.</text>
</comment>
<dbReference type="PANTHER" id="PTHR11567">
    <property type="entry name" value="ACID PHOSPHATASE-RELATED"/>
    <property type="match status" value="1"/>
</dbReference>
<dbReference type="GO" id="GO:0005794">
    <property type="term" value="C:Golgi apparatus"/>
    <property type="evidence" value="ECO:0007669"/>
    <property type="project" value="TreeGrafter"/>
</dbReference>
<proteinExistence type="inferred from homology"/>
<evidence type="ECO:0000256" key="7">
    <source>
        <dbReference type="SAM" id="Phobius"/>
    </source>
</evidence>
<evidence type="ECO:0000256" key="6">
    <source>
        <dbReference type="ARBA" id="ARBA00041499"/>
    </source>
</evidence>
<keyword evidence="7" id="KW-0812">Transmembrane</keyword>
<dbReference type="SUPFAM" id="SSF53254">
    <property type="entry name" value="Phosphoglycerate mutase-like"/>
    <property type="match status" value="1"/>
</dbReference>
<sequence length="461" mass="52861">MKKKCFIVMTFWTIFVVVLGVYWYLQHLHHDSHILLPSILARGSSSISEPAATVFFNSMKKYCNLPTPDSVFGFEGDFEESYDLLGVITIFRHGDRGPLTTLDDKRKINCSSYITERYKRLEKFVRTYKSETLAAKLLPRSDFCIPGVLSKQGASQLIELGNGYKESYAKHCNFSDSNIIKHLSANTTSYSRTIQSAYSFLFGLVGSMFLNINLQKSGDVTFCSKYCRCEAANRFEKLHKFELNDLFKSDVSLAHFSPQVRRILKNSEKSKKSILPTTLKDILLHYACHDEIPGCSADESLCVNSTTIIPLDYYLQREAEASSSGLNLKKAGILRAYGLLNTIDQQILSWINMSKKRKAKTFLYFPYFNVLSGHDLTLMYILASLGIYDGYLPQYASRLTFEVLSKRSQYYLRVLWNGFDVSQNICPSSQTYCNARFLATFIRFEMKRYFQTDDFMRACNL</sequence>
<comment type="caution">
    <text evidence="8">The sequence shown here is derived from an EMBL/GenBank/DDBJ whole genome shotgun (WGS) entry which is preliminary data.</text>
</comment>
<gene>
    <name evidence="8" type="ORF">APZ42_011840</name>
</gene>
<evidence type="ECO:0000313" key="8">
    <source>
        <dbReference type="EMBL" id="KZS21261.1"/>
    </source>
</evidence>
<keyword evidence="7" id="KW-0472">Membrane</keyword>
<evidence type="ECO:0000256" key="3">
    <source>
        <dbReference type="ARBA" id="ARBA00022801"/>
    </source>
</evidence>
<keyword evidence="3" id="KW-0378">Hydrolase</keyword>
<dbReference type="Proteomes" id="UP000076858">
    <property type="component" value="Unassembled WGS sequence"/>
</dbReference>
<dbReference type="GO" id="GO:0006024">
    <property type="term" value="P:glycosaminoglycan biosynthetic process"/>
    <property type="evidence" value="ECO:0007669"/>
    <property type="project" value="TreeGrafter"/>
</dbReference>
<dbReference type="OrthoDB" id="10262962at2759"/>
<evidence type="ECO:0000313" key="9">
    <source>
        <dbReference type="Proteomes" id="UP000076858"/>
    </source>
</evidence>
<dbReference type="GO" id="GO:0050650">
    <property type="term" value="P:chondroitin sulfate proteoglycan biosynthetic process"/>
    <property type="evidence" value="ECO:0007669"/>
    <property type="project" value="TreeGrafter"/>
</dbReference>
<dbReference type="EMBL" id="LRGB01000027">
    <property type="protein sequence ID" value="KZS21261.1"/>
    <property type="molecule type" value="Genomic_DNA"/>
</dbReference>
<keyword evidence="9" id="KW-1185">Reference proteome</keyword>
<dbReference type="PROSITE" id="PS00616">
    <property type="entry name" value="HIS_ACID_PHOSPHAT_1"/>
    <property type="match status" value="1"/>
</dbReference>
<comment type="catalytic activity">
    <reaction evidence="1">
        <text>a phosphate monoester + H2O = an alcohol + phosphate</text>
        <dbReference type="Rhea" id="RHEA:15017"/>
        <dbReference type="ChEBI" id="CHEBI:15377"/>
        <dbReference type="ChEBI" id="CHEBI:30879"/>
        <dbReference type="ChEBI" id="CHEBI:43474"/>
        <dbReference type="ChEBI" id="CHEBI:67140"/>
        <dbReference type="EC" id="3.1.3.2"/>
    </reaction>
</comment>
<dbReference type="InterPro" id="IPR000560">
    <property type="entry name" value="His_Pase_clade-2"/>
</dbReference>
<dbReference type="AlphaFoldDB" id="A0A162SFU1"/>
<dbReference type="InterPro" id="IPR033379">
    <property type="entry name" value="Acid_Pase_AS"/>
</dbReference>